<accession>A0ABS4PTI5</accession>
<dbReference type="Pfam" id="PF06841">
    <property type="entry name" value="Phage_T4_gp19"/>
    <property type="match status" value="1"/>
</dbReference>
<gene>
    <name evidence="1" type="ORF">JOM49_004260</name>
</gene>
<dbReference type="PANTHER" id="PTHR38009">
    <property type="entry name" value="CONSERVED HYPOTHETICAL PHAGE TAIL PROTEIN"/>
    <property type="match status" value="1"/>
</dbReference>
<reference evidence="1 2" key="1">
    <citation type="submission" date="2021-03" db="EMBL/GenBank/DDBJ databases">
        <title>Sequencing the genomes of 1000 actinobacteria strains.</title>
        <authorList>
            <person name="Klenk H.-P."/>
        </authorList>
    </citation>
    <scope>NUCLEOTIDE SEQUENCE [LARGE SCALE GENOMIC DNA]</scope>
    <source>
        <strain evidence="1 2">DSM 45510</strain>
    </source>
</reference>
<dbReference type="PANTHER" id="PTHR38009:SF1">
    <property type="entry name" value="CONSERVED HYPOTHETICAL PHAGE TAIL PROTEIN"/>
    <property type="match status" value="1"/>
</dbReference>
<evidence type="ECO:0000313" key="1">
    <source>
        <dbReference type="EMBL" id="MBP2182734.1"/>
    </source>
</evidence>
<evidence type="ECO:0000313" key="2">
    <source>
        <dbReference type="Proteomes" id="UP000741013"/>
    </source>
</evidence>
<dbReference type="Proteomes" id="UP000741013">
    <property type="component" value="Unassembled WGS sequence"/>
</dbReference>
<keyword evidence="2" id="KW-1185">Reference proteome</keyword>
<organism evidence="1 2">
    <name type="scientific">Amycolatopsis magusensis</name>
    <dbReference type="NCBI Taxonomy" id="882444"/>
    <lineage>
        <taxon>Bacteria</taxon>
        <taxon>Bacillati</taxon>
        <taxon>Actinomycetota</taxon>
        <taxon>Actinomycetes</taxon>
        <taxon>Pseudonocardiales</taxon>
        <taxon>Pseudonocardiaceae</taxon>
        <taxon>Amycolatopsis</taxon>
    </lineage>
</organism>
<name>A0ABS4PTI5_9PSEU</name>
<dbReference type="InterPro" id="IPR011747">
    <property type="entry name" value="CHP02241"/>
</dbReference>
<comment type="caution">
    <text evidence="1">The sequence shown here is derived from an EMBL/GenBank/DDBJ whole genome shotgun (WGS) entry which is preliminary data.</text>
</comment>
<dbReference type="InterPro" id="IPR010667">
    <property type="entry name" value="Phage_T4_Gp19"/>
</dbReference>
<sequence length="159" mass="17060">MADPSPPPRPPTAAQDLAMAHRFVVSAGSRDLGAWSKVSGLSVKWDLAEHWVGDSDQYFKYAGVPKFERLKLSRAAERAGTGAVKAWLEEVKSSGGTPEEGAIAMLTSSGESVTSWTLREMFPVAWQISEFDAGASKVAVETLEIVYSGFLAPGSNLTR</sequence>
<proteinExistence type="predicted"/>
<dbReference type="EMBL" id="JAGGMS010000001">
    <property type="protein sequence ID" value="MBP2182734.1"/>
    <property type="molecule type" value="Genomic_DNA"/>
</dbReference>
<dbReference type="RefSeq" id="WP_209666002.1">
    <property type="nucleotide sequence ID" value="NZ_JAGGMS010000001.1"/>
</dbReference>
<protein>
    <submittedName>
        <fullName evidence="1">Phage tail-like protein</fullName>
    </submittedName>
</protein>